<dbReference type="InterPro" id="IPR013762">
    <property type="entry name" value="Integrase-like_cat_sf"/>
</dbReference>
<dbReference type="SUPFAM" id="SSF56349">
    <property type="entry name" value="DNA breaking-rejoining enzymes"/>
    <property type="match status" value="1"/>
</dbReference>
<sequence length="284" mass="33030">MRQLEHKDLEYVLHKFEKALKEWEPTPKADTTIRTYKQTIKKFNEYLYGVGTDLFEFGRIDVQTFVDKLLQDGKRATTINKDFAAITTFCKWMDCEEKTRGIRVVEMQQSRNTAPKALDDLEKNRLLREVERKGNKRDIAIVSVLLNCGLRVAELTSMKRKDVEMSERKGVIRVVGKGQKEREVRMNSKVRFALTEYLDTRSDSQEAVFLSTHRKPISIRSVQTMLQKYGVHPHALRHTFVTALVRNGEDFSLIQSLTGHKSADMVMRYSRPTIEEQDDAVERL</sequence>
<dbReference type="InterPro" id="IPR011010">
    <property type="entry name" value="DNA_brk_join_enz"/>
</dbReference>
<evidence type="ECO:0000313" key="8">
    <source>
        <dbReference type="EMBL" id="KZD70965.1"/>
    </source>
</evidence>
<dbReference type="PROSITE" id="PS51898">
    <property type="entry name" value="TYR_RECOMBINASE"/>
    <property type="match status" value="1"/>
</dbReference>
<keyword evidence="3 5" id="KW-0238">DNA-binding</keyword>
<dbReference type="Proteomes" id="UP000076482">
    <property type="component" value="Unassembled WGS sequence"/>
</dbReference>
<name>A0A164QCV2_BACCE</name>
<dbReference type="Pfam" id="PF02899">
    <property type="entry name" value="Phage_int_SAM_1"/>
    <property type="match status" value="1"/>
</dbReference>
<dbReference type="Gene3D" id="1.10.443.10">
    <property type="entry name" value="Intergrase catalytic core"/>
    <property type="match status" value="1"/>
</dbReference>
<dbReference type="AlphaFoldDB" id="A0A164QCV2"/>
<evidence type="ECO:0000256" key="3">
    <source>
        <dbReference type="ARBA" id="ARBA00023125"/>
    </source>
</evidence>
<evidence type="ECO:0000259" key="6">
    <source>
        <dbReference type="PROSITE" id="PS51898"/>
    </source>
</evidence>
<comment type="caution">
    <text evidence="8">The sequence shown here is derived from an EMBL/GenBank/DDBJ whole genome shotgun (WGS) entry which is preliminary data.</text>
</comment>
<dbReference type="InterPro" id="IPR044068">
    <property type="entry name" value="CB"/>
</dbReference>
<evidence type="ECO:0000256" key="2">
    <source>
        <dbReference type="ARBA" id="ARBA00022908"/>
    </source>
</evidence>
<dbReference type="InterPro" id="IPR002104">
    <property type="entry name" value="Integrase_catalytic"/>
</dbReference>
<dbReference type="PANTHER" id="PTHR30349:SF41">
    <property type="entry name" value="INTEGRASE_RECOMBINASE PROTEIN MJ0367-RELATED"/>
    <property type="match status" value="1"/>
</dbReference>
<dbReference type="InterPro" id="IPR010998">
    <property type="entry name" value="Integrase_recombinase_N"/>
</dbReference>
<dbReference type="PANTHER" id="PTHR30349">
    <property type="entry name" value="PHAGE INTEGRASE-RELATED"/>
    <property type="match status" value="1"/>
</dbReference>
<evidence type="ECO:0000313" key="9">
    <source>
        <dbReference type="Proteomes" id="UP000076482"/>
    </source>
</evidence>
<accession>A0A164QCV2</accession>
<gene>
    <name evidence="8" type="ORF">B4088_1021</name>
</gene>
<reference evidence="8 9" key="1">
    <citation type="submission" date="2015-09" db="EMBL/GenBank/DDBJ databases">
        <title>Bacillus cereus food isolates.</title>
        <authorList>
            <person name="Boekhorst J."/>
        </authorList>
    </citation>
    <scope>NUCLEOTIDE SEQUENCE [LARGE SCALE GENOMIC DNA]</scope>
    <source>
        <strain evidence="8 9">B4088</strain>
    </source>
</reference>
<proteinExistence type="inferred from homology"/>
<dbReference type="EMBL" id="LJKE01000022">
    <property type="protein sequence ID" value="KZD70965.1"/>
    <property type="molecule type" value="Genomic_DNA"/>
</dbReference>
<dbReference type="Gene3D" id="1.10.150.130">
    <property type="match status" value="1"/>
</dbReference>
<protein>
    <submittedName>
        <fullName evidence="8">Integrase-recombinase protein</fullName>
    </submittedName>
</protein>
<dbReference type="GO" id="GO:0003677">
    <property type="term" value="F:DNA binding"/>
    <property type="evidence" value="ECO:0007669"/>
    <property type="project" value="UniProtKB-UniRule"/>
</dbReference>
<dbReference type="InterPro" id="IPR004107">
    <property type="entry name" value="Integrase_SAM-like_N"/>
</dbReference>
<comment type="similarity">
    <text evidence="1">Belongs to the 'phage' integrase family.</text>
</comment>
<keyword evidence="4" id="KW-0233">DNA recombination</keyword>
<dbReference type="GO" id="GO:0015074">
    <property type="term" value="P:DNA integration"/>
    <property type="evidence" value="ECO:0007669"/>
    <property type="project" value="UniProtKB-KW"/>
</dbReference>
<keyword evidence="2" id="KW-0229">DNA integration</keyword>
<evidence type="ECO:0000259" key="7">
    <source>
        <dbReference type="PROSITE" id="PS51900"/>
    </source>
</evidence>
<organism evidence="8 9">
    <name type="scientific">Bacillus cereus</name>
    <dbReference type="NCBI Taxonomy" id="1396"/>
    <lineage>
        <taxon>Bacteria</taxon>
        <taxon>Bacillati</taxon>
        <taxon>Bacillota</taxon>
        <taxon>Bacilli</taxon>
        <taxon>Bacillales</taxon>
        <taxon>Bacillaceae</taxon>
        <taxon>Bacillus</taxon>
        <taxon>Bacillus cereus group</taxon>
    </lineage>
</organism>
<evidence type="ECO:0000256" key="5">
    <source>
        <dbReference type="PROSITE-ProRule" id="PRU01248"/>
    </source>
</evidence>
<dbReference type="RefSeq" id="WP_235607910.1">
    <property type="nucleotide sequence ID" value="NZ_LJKE01000022.1"/>
</dbReference>
<feature type="domain" description="Tyr recombinase" evidence="6">
    <location>
        <begin position="113"/>
        <end position="282"/>
    </location>
</feature>
<dbReference type="InterPro" id="IPR050090">
    <property type="entry name" value="Tyrosine_recombinase_XerCD"/>
</dbReference>
<feature type="domain" description="Core-binding (CB)" evidence="7">
    <location>
        <begin position="14"/>
        <end position="94"/>
    </location>
</feature>
<dbReference type="PATRIC" id="fig|1396.535.peg.4863"/>
<dbReference type="PROSITE" id="PS51900">
    <property type="entry name" value="CB"/>
    <property type="match status" value="1"/>
</dbReference>
<dbReference type="GO" id="GO:0006310">
    <property type="term" value="P:DNA recombination"/>
    <property type="evidence" value="ECO:0007669"/>
    <property type="project" value="UniProtKB-KW"/>
</dbReference>
<dbReference type="Pfam" id="PF00589">
    <property type="entry name" value="Phage_integrase"/>
    <property type="match status" value="1"/>
</dbReference>
<evidence type="ECO:0000256" key="4">
    <source>
        <dbReference type="ARBA" id="ARBA00023172"/>
    </source>
</evidence>
<evidence type="ECO:0000256" key="1">
    <source>
        <dbReference type="ARBA" id="ARBA00008857"/>
    </source>
</evidence>